<comment type="caution">
    <text evidence="2">The sequence shown here is derived from an EMBL/GenBank/DDBJ whole genome shotgun (WGS) entry which is preliminary data.</text>
</comment>
<organism evidence="2 3">
    <name type="scientific">Lelliottia amnigena</name>
    <name type="common">Enterobacter amnigenus</name>
    <dbReference type="NCBI Taxonomy" id="61646"/>
    <lineage>
        <taxon>Bacteria</taxon>
        <taxon>Pseudomonadati</taxon>
        <taxon>Pseudomonadota</taxon>
        <taxon>Gammaproteobacteria</taxon>
        <taxon>Enterobacterales</taxon>
        <taxon>Enterobacteriaceae</taxon>
        <taxon>Lelliottia</taxon>
    </lineage>
</organism>
<dbReference type="AlphaFoldDB" id="A0AAP2F3Z3"/>
<protein>
    <submittedName>
        <fullName evidence="2">Uncharacterized protein</fullName>
    </submittedName>
</protein>
<gene>
    <name evidence="2" type="ORF">I7V27_22705</name>
</gene>
<sequence length="199" mass="22247">MAGNVDDARAMGLIRWVDTWKKLALLVALVFFAGLGKYVWESRREVAYVMMNAFGTPRIHEESVGPEITRLMADTGAVTAAVWSMNLEKNQRIALYVRERERELENLTGTGDLILRPYSNLTVEFINLIDSKAACWKHVASTSVGRSARENGVKWVCASAIPPQFGQMIGMLAIGFTERPGNEDYVKLRIKQAAVKIIE</sequence>
<dbReference type="EMBL" id="JAENMS010000025">
    <property type="protein sequence ID" value="MBL5937230.1"/>
    <property type="molecule type" value="Genomic_DNA"/>
</dbReference>
<name>A0AAP2F3Z3_LELAM</name>
<proteinExistence type="predicted"/>
<keyword evidence="1" id="KW-1133">Transmembrane helix</keyword>
<dbReference type="Proteomes" id="UP000653275">
    <property type="component" value="Unassembled WGS sequence"/>
</dbReference>
<feature type="transmembrane region" description="Helical" evidence="1">
    <location>
        <begin position="23"/>
        <end position="40"/>
    </location>
</feature>
<keyword evidence="1" id="KW-0812">Transmembrane</keyword>
<evidence type="ECO:0000256" key="1">
    <source>
        <dbReference type="SAM" id="Phobius"/>
    </source>
</evidence>
<keyword evidence="1" id="KW-0472">Membrane</keyword>
<evidence type="ECO:0000313" key="3">
    <source>
        <dbReference type="Proteomes" id="UP000653275"/>
    </source>
</evidence>
<evidence type="ECO:0000313" key="2">
    <source>
        <dbReference type="EMBL" id="MBL5937230.1"/>
    </source>
</evidence>
<reference evidence="2" key="1">
    <citation type="submission" date="2020-12" db="EMBL/GenBank/DDBJ databases">
        <title>Draft genome sequence of Enterobacter spp., Lelliottia spp. and Serratia spp. isolated from drinking water reservoirs and lakes.</title>
        <authorList>
            <person name="Reitter C."/>
            <person name="Neuhaus K."/>
            <person name="Huegler M."/>
        </authorList>
    </citation>
    <scope>NUCLEOTIDE SEQUENCE</scope>
    <source>
        <strain evidence="2">TZW15</strain>
    </source>
</reference>
<accession>A0AAP2F3Z3</accession>
<dbReference type="RefSeq" id="WP_202666612.1">
    <property type="nucleotide sequence ID" value="NZ_JAENMR010000024.1"/>
</dbReference>